<evidence type="ECO:0000313" key="2">
    <source>
        <dbReference type="EMBL" id="GES11355.1"/>
    </source>
</evidence>
<evidence type="ECO:0000313" key="3">
    <source>
        <dbReference type="Proteomes" id="UP000331127"/>
    </source>
</evidence>
<keyword evidence="3" id="KW-1185">Reference proteome</keyword>
<protein>
    <submittedName>
        <fullName evidence="2">Uncharacterized protein</fullName>
    </submittedName>
</protein>
<feature type="transmembrane region" description="Helical" evidence="1">
    <location>
        <begin position="77"/>
        <end position="95"/>
    </location>
</feature>
<reference evidence="2 3" key="1">
    <citation type="submission" date="2019-10" db="EMBL/GenBank/DDBJ databases">
        <title>Whole genome shotgun sequence of Acrocarpospora macrocephala NBRC 16266.</title>
        <authorList>
            <person name="Ichikawa N."/>
            <person name="Kimura A."/>
            <person name="Kitahashi Y."/>
            <person name="Komaki H."/>
            <person name="Oguchi A."/>
        </authorList>
    </citation>
    <scope>NUCLEOTIDE SEQUENCE [LARGE SCALE GENOMIC DNA]</scope>
    <source>
        <strain evidence="2 3">NBRC 16266</strain>
    </source>
</reference>
<dbReference type="Proteomes" id="UP000331127">
    <property type="component" value="Unassembled WGS sequence"/>
</dbReference>
<dbReference type="EMBL" id="BLAE01000029">
    <property type="protein sequence ID" value="GES11355.1"/>
    <property type="molecule type" value="Genomic_DNA"/>
</dbReference>
<feature type="transmembrane region" description="Helical" evidence="1">
    <location>
        <begin position="45"/>
        <end position="65"/>
    </location>
</feature>
<accession>A0A5M3WQ13</accession>
<name>A0A5M3WQ13_9ACTN</name>
<dbReference type="OrthoDB" id="4337641at2"/>
<sequence>MIAIIRRIAGFDAKGMVSLVLWALRRRNGVPPGSVEIAYAKEQTTTFVILLILMAVETVVIDVILRAIDAPEALRLPVLFLDLYGILIGLAVMAACVTRPHVVTATELRLRYGAFFDLRIPREQIATIRLSRNYNETSMVTVTGTRLSLAVSSQTNMIVDLTDPITITRPLGRQAQVTTIRFFADNPTLALTELSPRNSDAPAK</sequence>
<keyword evidence="1" id="KW-0472">Membrane</keyword>
<proteinExistence type="predicted"/>
<keyword evidence="1" id="KW-0812">Transmembrane</keyword>
<dbReference type="AlphaFoldDB" id="A0A5M3WQ13"/>
<gene>
    <name evidence="2" type="ORF">Amac_049520</name>
</gene>
<organism evidence="2 3">
    <name type="scientific">Acrocarpospora macrocephala</name>
    <dbReference type="NCBI Taxonomy" id="150177"/>
    <lineage>
        <taxon>Bacteria</taxon>
        <taxon>Bacillati</taxon>
        <taxon>Actinomycetota</taxon>
        <taxon>Actinomycetes</taxon>
        <taxon>Streptosporangiales</taxon>
        <taxon>Streptosporangiaceae</taxon>
        <taxon>Acrocarpospora</taxon>
    </lineage>
</organism>
<evidence type="ECO:0000256" key="1">
    <source>
        <dbReference type="SAM" id="Phobius"/>
    </source>
</evidence>
<comment type="caution">
    <text evidence="2">The sequence shown here is derived from an EMBL/GenBank/DDBJ whole genome shotgun (WGS) entry which is preliminary data.</text>
</comment>
<keyword evidence="1" id="KW-1133">Transmembrane helix</keyword>
<dbReference type="RefSeq" id="WP_155356728.1">
    <property type="nucleotide sequence ID" value="NZ_BAAAHL010000049.1"/>
</dbReference>